<organism evidence="1 2">
    <name type="scientific">Syphacia muris</name>
    <dbReference type="NCBI Taxonomy" id="451379"/>
    <lineage>
        <taxon>Eukaryota</taxon>
        <taxon>Metazoa</taxon>
        <taxon>Ecdysozoa</taxon>
        <taxon>Nematoda</taxon>
        <taxon>Chromadorea</taxon>
        <taxon>Rhabditida</taxon>
        <taxon>Spirurina</taxon>
        <taxon>Oxyuridomorpha</taxon>
        <taxon>Oxyuroidea</taxon>
        <taxon>Oxyuridae</taxon>
        <taxon>Syphacia</taxon>
    </lineage>
</organism>
<sequence length="83" mass="8900">MLAAAIIVSFGWRPTLNLPGWEASSDHEDWTFMVRLNHCTFGWADLCGIPELGLANSIIFAFGGASALPCFCGAVSFDISSFA</sequence>
<evidence type="ECO:0000313" key="2">
    <source>
        <dbReference type="WBParaSite" id="SMUV_0000976101-mRNA-1"/>
    </source>
</evidence>
<evidence type="ECO:0000313" key="1">
    <source>
        <dbReference type="Proteomes" id="UP000046393"/>
    </source>
</evidence>
<dbReference type="AlphaFoldDB" id="A0A0N5AXT0"/>
<proteinExistence type="predicted"/>
<keyword evidence="1" id="KW-1185">Reference proteome</keyword>
<name>A0A0N5AXT0_9BILA</name>
<dbReference type="Proteomes" id="UP000046393">
    <property type="component" value="Unplaced"/>
</dbReference>
<reference evidence="2" key="1">
    <citation type="submission" date="2017-02" db="UniProtKB">
        <authorList>
            <consortium name="WormBaseParasite"/>
        </authorList>
    </citation>
    <scope>IDENTIFICATION</scope>
</reference>
<accession>A0A0N5AXT0</accession>
<dbReference type="WBParaSite" id="SMUV_0000976101-mRNA-1">
    <property type="protein sequence ID" value="SMUV_0000976101-mRNA-1"/>
    <property type="gene ID" value="SMUV_0000976101"/>
</dbReference>
<protein>
    <submittedName>
        <fullName evidence="2">Secreted protein</fullName>
    </submittedName>
</protein>